<dbReference type="AlphaFoldDB" id="A0A323VHD1"/>
<protein>
    <submittedName>
        <fullName evidence="2">Uncharacterized protein</fullName>
    </submittedName>
</protein>
<evidence type="ECO:0000313" key="3">
    <source>
        <dbReference type="Proteomes" id="UP000247602"/>
    </source>
</evidence>
<proteinExistence type="predicted"/>
<gene>
    <name evidence="2" type="ORF">DMO24_00640</name>
    <name evidence="1" type="ORF">FHX36_004261</name>
</gene>
<evidence type="ECO:0000313" key="1">
    <source>
        <dbReference type="EMBL" id="MBB3678472.1"/>
    </source>
</evidence>
<reference evidence="1 4" key="2">
    <citation type="submission" date="2020-08" db="EMBL/GenBank/DDBJ databases">
        <title>Sequencing the genomes of 1000 actinobacteria strains.</title>
        <authorList>
            <person name="Klenk H.-P."/>
        </authorList>
    </citation>
    <scope>NUCLEOTIDE SEQUENCE [LARGE SCALE GENOMIC DNA]</scope>
    <source>
        <strain evidence="1 4">DSM 16678</strain>
    </source>
</reference>
<dbReference type="Proteomes" id="UP000247602">
    <property type="component" value="Unassembled WGS sequence"/>
</dbReference>
<reference evidence="2 3" key="1">
    <citation type="submission" date="2018-06" db="EMBL/GenBank/DDBJ databases">
        <title>Draft genome sequence of Modestobacter versicolor CP153-2.</title>
        <authorList>
            <person name="Gundlapally S.R."/>
        </authorList>
    </citation>
    <scope>NUCLEOTIDE SEQUENCE [LARGE SCALE GENOMIC DNA]</scope>
    <source>
        <strain evidence="2 3">CP153-2</strain>
    </source>
</reference>
<accession>A0A323VHD1</accession>
<evidence type="ECO:0000313" key="4">
    <source>
        <dbReference type="Proteomes" id="UP000580718"/>
    </source>
</evidence>
<dbReference type="EMBL" id="QKNV01000006">
    <property type="protein sequence ID" value="PZA23300.1"/>
    <property type="molecule type" value="Genomic_DNA"/>
</dbReference>
<dbReference type="EMBL" id="JACIBU010000002">
    <property type="protein sequence ID" value="MBB3678472.1"/>
    <property type="molecule type" value="Genomic_DNA"/>
</dbReference>
<comment type="caution">
    <text evidence="2">The sequence shown here is derived from an EMBL/GenBank/DDBJ whole genome shotgun (WGS) entry which is preliminary data.</text>
</comment>
<name>A0A323VHD1_9ACTN</name>
<evidence type="ECO:0000313" key="2">
    <source>
        <dbReference type="EMBL" id="PZA23300.1"/>
    </source>
</evidence>
<dbReference type="OrthoDB" id="68692at2"/>
<dbReference type="RefSeq" id="WP_110550332.1">
    <property type="nucleotide sequence ID" value="NZ_JACIBU010000002.1"/>
</dbReference>
<keyword evidence="3" id="KW-1185">Reference proteome</keyword>
<organism evidence="2 3">
    <name type="scientific">Modestobacter versicolor</name>
    <dbReference type="NCBI Taxonomy" id="429133"/>
    <lineage>
        <taxon>Bacteria</taxon>
        <taxon>Bacillati</taxon>
        <taxon>Actinomycetota</taxon>
        <taxon>Actinomycetes</taxon>
        <taxon>Geodermatophilales</taxon>
        <taxon>Geodermatophilaceae</taxon>
        <taxon>Modestobacter</taxon>
    </lineage>
</organism>
<sequence length="133" mass="14224">MTTSWEVVHRTDDGERVGYLAPAADGVDLVVPMTLAGTPAGGPLPADEATALLTATGLALLARRWWCRLPSPLPRGVTDARQPDDGWSWQPTLLVEVSPHELRVRPEWPAPEETGALAVLPVPAGRLLRSAPP</sequence>
<dbReference type="Proteomes" id="UP000580718">
    <property type="component" value="Unassembled WGS sequence"/>
</dbReference>